<dbReference type="GO" id="GO:1903373">
    <property type="term" value="P:positive regulation of endoplasmic reticulum tubular network organization"/>
    <property type="evidence" value="ECO:0007669"/>
    <property type="project" value="UniProtKB-UniRule"/>
</dbReference>
<dbReference type="VEuPathDB" id="MicrosporidiaDB:NAPIS_ORF00537"/>
<gene>
    <name evidence="3" type="ORF">NAPIS_ORF00537</name>
</gene>
<protein>
    <recommendedName>
        <fullName evidence="1">Endoplasmic reticulum junction formation protein lunapark</fullName>
    </recommendedName>
</protein>
<dbReference type="GO" id="GO:0098826">
    <property type="term" value="C:endoplasmic reticulum tubular network membrane"/>
    <property type="evidence" value="ECO:0007669"/>
    <property type="project" value="UniProtKB-UniRule"/>
</dbReference>
<evidence type="ECO:0000313" key="4">
    <source>
        <dbReference type="Proteomes" id="UP000053780"/>
    </source>
</evidence>
<dbReference type="InterPro" id="IPR019273">
    <property type="entry name" value="Lunapark_Znf"/>
</dbReference>
<feature type="transmembrane region" description="Helical" evidence="1">
    <location>
        <begin position="21"/>
        <end position="40"/>
    </location>
</feature>
<dbReference type="HOGENOM" id="CLU_088999_0_0_1"/>
<keyword evidence="1" id="KW-0812">Transmembrane</keyword>
<keyword evidence="4" id="KW-1185">Reference proteome</keyword>
<proteinExistence type="inferred from homology"/>
<keyword evidence="1" id="KW-0479">Metal-binding</keyword>
<comment type="function">
    <text evidence="1">Plays a role in determining ER morphology.</text>
</comment>
<keyword evidence="1" id="KW-0256">Endoplasmic reticulum</keyword>
<evidence type="ECO:0000313" key="3">
    <source>
        <dbReference type="EMBL" id="EQB61872.1"/>
    </source>
</evidence>
<dbReference type="PANTHER" id="PTHR22166:SF12">
    <property type="entry name" value="ENDOPLASMIC RETICULUM JUNCTION FORMATION PROTEIN LUNAPARK"/>
    <property type="match status" value="1"/>
</dbReference>
<keyword evidence="1" id="KW-0472">Membrane</keyword>
<keyword evidence="1" id="KW-1133">Transmembrane helix</keyword>
<keyword evidence="1" id="KW-0863">Zinc-finger</keyword>
<dbReference type="Pfam" id="PF10058">
    <property type="entry name" value="Zn_ribbon_10"/>
    <property type="match status" value="1"/>
</dbReference>
<feature type="transmembrane region" description="Helical" evidence="1">
    <location>
        <begin position="46"/>
        <end position="67"/>
    </location>
</feature>
<evidence type="ECO:0000259" key="2">
    <source>
        <dbReference type="Pfam" id="PF10058"/>
    </source>
</evidence>
<dbReference type="GO" id="GO:0071788">
    <property type="term" value="P:endoplasmic reticulum tubular network maintenance"/>
    <property type="evidence" value="ECO:0007669"/>
    <property type="project" value="UniProtKB-UniRule"/>
</dbReference>
<dbReference type="GO" id="GO:0008270">
    <property type="term" value="F:zinc ion binding"/>
    <property type="evidence" value="ECO:0007669"/>
    <property type="project" value="UniProtKB-KW"/>
</dbReference>
<organism evidence="3 4">
    <name type="scientific">Vairimorpha apis BRL 01</name>
    <dbReference type="NCBI Taxonomy" id="1037528"/>
    <lineage>
        <taxon>Eukaryota</taxon>
        <taxon>Fungi</taxon>
        <taxon>Fungi incertae sedis</taxon>
        <taxon>Microsporidia</taxon>
        <taxon>Nosematidae</taxon>
        <taxon>Vairimorpha</taxon>
    </lineage>
</organism>
<feature type="domain" description="Lunapark zinc ribbon" evidence="2">
    <location>
        <begin position="128"/>
        <end position="177"/>
    </location>
</feature>
<keyword evidence="1" id="KW-0862">Zinc</keyword>
<comment type="similarity">
    <text evidence="1">Belongs to the lunapark family.</text>
</comment>
<name>T0L2T9_9MICR</name>
<dbReference type="OrthoDB" id="2193785at2759"/>
<dbReference type="EMBL" id="KE647071">
    <property type="protein sequence ID" value="EQB61872.1"/>
    <property type="molecule type" value="Genomic_DNA"/>
</dbReference>
<evidence type="ECO:0000256" key="1">
    <source>
        <dbReference type="RuleBase" id="RU367073"/>
    </source>
</evidence>
<reference evidence="3 4" key="1">
    <citation type="journal article" date="2013" name="BMC Genomics">
        <title>Genome sequencing and comparative genomics of honey bee microsporidia, Nosema apis reveal novel insights into host-parasite interactions.</title>
        <authorList>
            <person name="Chen Yp."/>
            <person name="Pettis J.S."/>
            <person name="Zhao Y."/>
            <person name="Liu X."/>
            <person name="Tallon L.J."/>
            <person name="Sadzewicz L.D."/>
            <person name="Li R."/>
            <person name="Zheng H."/>
            <person name="Huang S."/>
            <person name="Zhang X."/>
            <person name="Hamilton M.C."/>
            <person name="Pernal S.F."/>
            <person name="Melathopoulos A.P."/>
            <person name="Yan X."/>
            <person name="Evans J.D."/>
        </authorList>
    </citation>
    <scope>NUCLEOTIDE SEQUENCE [LARGE SCALE GENOMIC DNA]</scope>
    <source>
        <strain evidence="3 4">BRL 01</strain>
    </source>
</reference>
<accession>T0L2T9</accession>
<sequence>MGNIVSKKKLQEKKSHLKHQKYLYVFSIFSIILSLIYAYIDNQNILIFLVLPFLITIVVNFLFSTIYDWRIENVIKKLEELKETQKENVEKLKKEEDFTQTVELLEKYDENTLRDTSFSRIQQKKKNVMDTVTNIVLGEDPSLKYALICKECLYHNGMIDQNDDLNGFVCYNCNAKNDRRNNRKK</sequence>
<dbReference type="PANTHER" id="PTHR22166">
    <property type="entry name" value="ENDOPLASMIC RETICULUM JUNCTION FORMATION PROTEIN LUNAPARK"/>
    <property type="match status" value="1"/>
</dbReference>
<dbReference type="Proteomes" id="UP000053780">
    <property type="component" value="Unassembled WGS sequence"/>
</dbReference>
<dbReference type="InterPro" id="IPR040115">
    <property type="entry name" value="Lnp"/>
</dbReference>
<dbReference type="AlphaFoldDB" id="T0L2T9"/>
<comment type="subcellular location">
    <subcellularLocation>
        <location evidence="1">Endoplasmic reticulum membrane</location>
        <topology evidence="1">Multi-pass membrane protein</topology>
    </subcellularLocation>
</comment>
<comment type="domain">
    <text evidence="1">The C4-type zinc finger motif is necessary both for its ER three-way tubular junction localization and formation.</text>
</comment>